<dbReference type="InParanoid" id="A0A1V8SPT1"/>
<comment type="caution">
    <text evidence="2">The sequence shown here is derived from an EMBL/GenBank/DDBJ whole genome shotgun (WGS) entry which is preliminary data.</text>
</comment>
<dbReference type="CDD" id="cd01833">
    <property type="entry name" value="XynB_like"/>
    <property type="match status" value="1"/>
</dbReference>
<accession>A0A1V8SPT1</accession>
<proteinExistence type="predicted"/>
<feature type="domain" description="SGNH hydrolase-type esterase" evidence="1">
    <location>
        <begin position="53"/>
        <end position="233"/>
    </location>
</feature>
<dbReference type="Gene3D" id="3.40.50.1110">
    <property type="entry name" value="SGNH hydrolase"/>
    <property type="match status" value="1"/>
</dbReference>
<dbReference type="SUPFAM" id="SSF52266">
    <property type="entry name" value="SGNH hydrolase"/>
    <property type="match status" value="1"/>
</dbReference>
<dbReference type="PANTHER" id="PTHR30383">
    <property type="entry name" value="THIOESTERASE 1/PROTEASE 1/LYSOPHOSPHOLIPASE L1"/>
    <property type="match status" value="1"/>
</dbReference>
<dbReference type="InterPro" id="IPR013830">
    <property type="entry name" value="SGNH_hydro"/>
</dbReference>
<dbReference type="EMBL" id="NAJO01000032">
    <property type="protein sequence ID" value="OQO01176.1"/>
    <property type="molecule type" value="Genomic_DNA"/>
</dbReference>
<dbReference type="Pfam" id="PF13472">
    <property type="entry name" value="Lipase_GDSL_2"/>
    <property type="match status" value="1"/>
</dbReference>
<protein>
    <recommendedName>
        <fullName evidence="1">SGNH hydrolase-type esterase domain-containing protein</fullName>
    </recommendedName>
</protein>
<dbReference type="Proteomes" id="UP000192596">
    <property type="component" value="Unassembled WGS sequence"/>
</dbReference>
<dbReference type="InterPro" id="IPR051532">
    <property type="entry name" value="Ester_Hydrolysis_Enzymes"/>
</dbReference>
<dbReference type="InterPro" id="IPR036514">
    <property type="entry name" value="SGNH_hydro_sf"/>
</dbReference>
<organism evidence="2 3">
    <name type="scientific">Cryoendolithus antarcticus</name>
    <dbReference type="NCBI Taxonomy" id="1507870"/>
    <lineage>
        <taxon>Eukaryota</taxon>
        <taxon>Fungi</taxon>
        <taxon>Dikarya</taxon>
        <taxon>Ascomycota</taxon>
        <taxon>Pezizomycotina</taxon>
        <taxon>Dothideomycetes</taxon>
        <taxon>Dothideomycetidae</taxon>
        <taxon>Cladosporiales</taxon>
        <taxon>Cladosporiaceae</taxon>
        <taxon>Cryoendolithus</taxon>
    </lineage>
</organism>
<dbReference type="GO" id="GO:0004622">
    <property type="term" value="F:phosphatidylcholine lysophospholipase activity"/>
    <property type="evidence" value="ECO:0007669"/>
    <property type="project" value="TreeGrafter"/>
</dbReference>
<evidence type="ECO:0000313" key="3">
    <source>
        <dbReference type="Proteomes" id="UP000192596"/>
    </source>
</evidence>
<evidence type="ECO:0000313" key="2">
    <source>
        <dbReference type="EMBL" id="OQO01176.1"/>
    </source>
</evidence>
<dbReference type="PANTHER" id="PTHR30383:SF31">
    <property type="entry name" value="SGNH HYDROLASE-TYPE ESTERASE DOMAIN-CONTAINING PROTEIN-RELATED"/>
    <property type="match status" value="1"/>
</dbReference>
<evidence type="ECO:0000259" key="1">
    <source>
        <dbReference type="Pfam" id="PF13472"/>
    </source>
</evidence>
<dbReference type="OrthoDB" id="3915838at2759"/>
<gene>
    <name evidence="2" type="ORF">B0A48_13419</name>
</gene>
<dbReference type="AlphaFoldDB" id="A0A1V8SPT1"/>
<reference evidence="3" key="1">
    <citation type="submission" date="2017-03" db="EMBL/GenBank/DDBJ databases">
        <title>Genomes of endolithic fungi from Antarctica.</title>
        <authorList>
            <person name="Coleine C."/>
            <person name="Masonjones S."/>
            <person name="Stajich J.E."/>
        </authorList>
    </citation>
    <scope>NUCLEOTIDE SEQUENCE [LARGE SCALE GENOMIC DNA]</scope>
    <source>
        <strain evidence="3">CCFEE 5527</strain>
    </source>
</reference>
<keyword evidence="3" id="KW-1185">Reference proteome</keyword>
<name>A0A1V8SPT1_9PEZI</name>
<sequence length="295" mass="31604">MFFTKLQWRLIGLGVLSGNEPPTAYSEQHSYQHDGVLQGRSINNGMQLRILPLGASITAGLRSTTGDGYRKELQDRLENDGNEVTYVGTQFHGTMTDNACEAYSGYTIERLDNATLVSGALEFLPNVILLNIGTNNCGLKAKDPSEAPSQYRTLLDHIKTRDADALVVVSSLLPNLNAKVNTCVQNLNVAIRRVAREAASRGQRIAIVDMYDAVPTSDINTKDGTHPNDDGYSRMAEVWYNGIVAAARNISAPESGGRAPLKSPGPRGAASISRPSILAASGLLAGVFAAAILAY</sequence>